<dbReference type="RefSeq" id="WP_046371963.1">
    <property type="nucleotide sequence ID" value="NZ_CP089932.1"/>
</dbReference>
<dbReference type="STRING" id="65700.SY86_07445"/>
<keyword evidence="2" id="KW-1185">Reference proteome</keyword>
<dbReference type="Proteomes" id="UP000033924">
    <property type="component" value="Unassembled WGS sequence"/>
</dbReference>
<reference evidence="1 2" key="1">
    <citation type="submission" date="2015-01" db="EMBL/GenBank/DDBJ databases">
        <title>Erwinia tracheiphila.</title>
        <authorList>
            <person name="Shapiro L.R."/>
        </authorList>
    </citation>
    <scope>NUCLEOTIDE SEQUENCE [LARGE SCALE GENOMIC DNA]</scope>
    <source>
        <strain evidence="1 2">BuffGH</strain>
    </source>
</reference>
<organism evidence="1 2">
    <name type="scientific">Erwinia tracheiphila</name>
    <dbReference type="NCBI Taxonomy" id="65700"/>
    <lineage>
        <taxon>Bacteria</taxon>
        <taxon>Pseudomonadati</taxon>
        <taxon>Pseudomonadota</taxon>
        <taxon>Gammaproteobacteria</taxon>
        <taxon>Enterobacterales</taxon>
        <taxon>Erwiniaceae</taxon>
        <taxon>Erwinia</taxon>
    </lineage>
</organism>
<name>A0A0M2KE87_9GAMM</name>
<evidence type="ECO:0000313" key="2">
    <source>
        <dbReference type="Proteomes" id="UP000033924"/>
    </source>
</evidence>
<dbReference type="AlphaFoldDB" id="A0A0M2KE87"/>
<protein>
    <submittedName>
        <fullName evidence="1">Uncharacterized protein</fullName>
    </submittedName>
</protein>
<sequence>MKPEPKPLIYPFENPSMTVGLAAINATEPPFKVEPRHLDAWFKEGTIARYMLMDDLRELWNREEIGAVFDMLFGKVKNCKLIANCRTDMEWSRAEAGEAPTYGVFCIDTAEALYLENCEENLSTARSTDKGTSPADFTSFDFPMPEPVLPRYEAQKIYAMIHGLNLTESVTEDKKALLQKSGGDKLIVTFC</sequence>
<accession>A0A0M2KE87</accession>
<evidence type="ECO:0000313" key="1">
    <source>
        <dbReference type="EMBL" id="KKF35291.1"/>
    </source>
</evidence>
<gene>
    <name evidence="1" type="ORF">SY86_07445</name>
</gene>
<dbReference type="PATRIC" id="fig|65700.7.peg.1892"/>
<proteinExistence type="predicted"/>
<dbReference type="EMBL" id="JXNU01000003">
    <property type="protein sequence ID" value="KKF35291.1"/>
    <property type="molecule type" value="Genomic_DNA"/>
</dbReference>
<comment type="caution">
    <text evidence="1">The sequence shown here is derived from an EMBL/GenBank/DDBJ whole genome shotgun (WGS) entry which is preliminary data.</text>
</comment>